<dbReference type="RefSeq" id="WP_014455266.1">
    <property type="nucleotide sequence ID" value="NC_017098.1"/>
</dbReference>
<dbReference type="AlphaFoldDB" id="H9UID4"/>
<dbReference type="NCBIfam" id="TIGR00377">
    <property type="entry name" value="ant_ant_sig"/>
    <property type="match status" value="1"/>
</dbReference>
<dbReference type="OrthoDB" id="9793697at2"/>
<dbReference type="PANTHER" id="PTHR33495">
    <property type="entry name" value="ANTI-SIGMA FACTOR ANTAGONIST TM_1081-RELATED-RELATED"/>
    <property type="match status" value="1"/>
</dbReference>
<proteinExistence type="inferred from homology"/>
<dbReference type="GO" id="GO:0043856">
    <property type="term" value="F:anti-sigma factor antagonist activity"/>
    <property type="evidence" value="ECO:0007669"/>
    <property type="project" value="InterPro"/>
</dbReference>
<dbReference type="CDD" id="cd07043">
    <property type="entry name" value="STAS_anti-anti-sigma_factors"/>
    <property type="match status" value="1"/>
</dbReference>
<dbReference type="Gene3D" id="3.30.750.24">
    <property type="entry name" value="STAS domain"/>
    <property type="match status" value="1"/>
</dbReference>
<evidence type="ECO:0000256" key="2">
    <source>
        <dbReference type="RuleBase" id="RU003749"/>
    </source>
</evidence>
<dbReference type="PATRIC" id="fig|889378.3.peg.1199"/>
<dbReference type="InterPro" id="IPR003658">
    <property type="entry name" value="Anti-sigma_ant"/>
</dbReference>
<comment type="similarity">
    <text evidence="1 2">Belongs to the anti-sigma-factor antagonist family.</text>
</comment>
<dbReference type="PROSITE" id="PS50801">
    <property type="entry name" value="STAS"/>
    <property type="match status" value="1"/>
</dbReference>
<reference evidence="5" key="1">
    <citation type="journal article" date="2013" name="Stand. Genomic Sci.">
        <title>Complete genome sequence of the halophilic bacterium Spirochaeta africana type strain (Z-7692(T)) from the alkaline Lake Magadi in the East African Rift.</title>
        <authorList>
            <person name="Liolos K."/>
            <person name="Abt B."/>
            <person name="Scheuner C."/>
            <person name="Teshima H."/>
            <person name="Held B."/>
            <person name="Lapidus A."/>
            <person name="Nolan M."/>
            <person name="Lucas S."/>
            <person name="Deshpande S."/>
            <person name="Cheng J.F."/>
            <person name="Tapia R."/>
            <person name="Goodwin L.A."/>
            <person name="Pitluck S."/>
            <person name="Pagani I."/>
            <person name="Ivanova N."/>
            <person name="Mavromatis K."/>
            <person name="Mikhailova N."/>
            <person name="Huntemann M."/>
            <person name="Pati A."/>
            <person name="Chen A."/>
            <person name="Palaniappan K."/>
            <person name="Land M."/>
            <person name="Rohde M."/>
            <person name="Tindall B.J."/>
            <person name="Detter J.C."/>
            <person name="Goker M."/>
            <person name="Bristow J."/>
            <person name="Eisen J.A."/>
            <person name="Markowitz V."/>
            <person name="Hugenholtz P."/>
            <person name="Woyke T."/>
            <person name="Klenk H.P."/>
            <person name="Kyrpides N.C."/>
        </authorList>
    </citation>
    <scope>NUCLEOTIDE SEQUENCE</scope>
    <source>
        <strain evidence="5">ATCC 700263 / DSM 8902 / Z-7692</strain>
    </source>
</reference>
<dbReference type="eggNOG" id="COG1366">
    <property type="taxonomic scope" value="Bacteria"/>
</dbReference>
<dbReference type="InterPro" id="IPR002645">
    <property type="entry name" value="STAS_dom"/>
</dbReference>
<dbReference type="HOGENOM" id="CLU_115403_3_4_12"/>
<feature type="domain" description="STAS" evidence="3">
    <location>
        <begin position="10"/>
        <end position="111"/>
    </location>
</feature>
<evidence type="ECO:0000259" key="3">
    <source>
        <dbReference type="PROSITE" id="PS50801"/>
    </source>
</evidence>
<dbReference type="EMBL" id="CP003282">
    <property type="protein sequence ID" value="AFG37277.1"/>
    <property type="molecule type" value="Genomic_DNA"/>
</dbReference>
<dbReference type="KEGG" id="sfc:Spiaf_1198"/>
<evidence type="ECO:0000256" key="1">
    <source>
        <dbReference type="ARBA" id="ARBA00009013"/>
    </source>
</evidence>
<sequence>MEIATTFPIPDAAVIAIDGEMDLYNANQLREAFQQALTDSRRGIVLELSRLRYLDSSGVGVLIHMIQSLKSRKGRLAVVGLHGSPEKVLTMTNIIALLKRFSTCEEAVAYITE</sequence>
<evidence type="ECO:0000313" key="4">
    <source>
        <dbReference type="EMBL" id="AFG37277.1"/>
    </source>
</evidence>
<name>H9UID4_SPIAZ</name>
<keyword evidence="5" id="KW-1185">Reference proteome</keyword>
<dbReference type="SUPFAM" id="SSF52091">
    <property type="entry name" value="SpoIIaa-like"/>
    <property type="match status" value="1"/>
</dbReference>
<accession>H9UID4</accession>
<protein>
    <recommendedName>
        <fullName evidence="2">Anti-sigma factor antagonist</fullName>
    </recommendedName>
</protein>
<evidence type="ECO:0000313" key="5">
    <source>
        <dbReference type="Proteomes" id="UP000007383"/>
    </source>
</evidence>
<dbReference type="InterPro" id="IPR036513">
    <property type="entry name" value="STAS_dom_sf"/>
</dbReference>
<gene>
    <name evidence="4" type="ordered locus">Spiaf_1198</name>
</gene>
<dbReference type="Pfam" id="PF01740">
    <property type="entry name" value="STAS"/>
    <property type="match status" value="1"/>
</dbReference>
<dbReference type="STRING" id="889378.Spiaf_1198"/>
<dbReference type="Proteomes" id="UP000007383">
    <property type="component" value="Chromosome"/>
</dbReference>
<organism evidence="4 5">
    <name type="scientific">Spirochaeta africana (strain ATCC 700263 / DSM 8902 / Z-7692)</name>
    <dbReference type="NCBI Taxonomy" id="889378"/>
    <lineage>
        <taxon>Bacteria</taxon>
        <taxon>Pseudomonadati</taxon>
        <taxon>Spirochaetota</taxon>
        <taxon>Spirochaetia</taxon>
        <taxon>Spirochaetales</taxon>
        <taxon>Spirochaetaceae</taxon>
        <taxon>Spirochaeta</taxon>
    </lineage>
</organism>